<keyword evidence="1" id="KW-1133">Transmembrane helix</keyword>
<comment type="caution">
    <text evidence="3">The sequence shown here is derived from an EMBL/GenBank/DDBJ whole genome shotgun (WGS) entry which is preliminary data.</text>
</comment>
<protein>
    <submittedName>
        <fullName evidence="3">Uncharacterized protein</fullName>
    </submittedName>
</protein>
<sequence>MLSLTKGQLAGSVIMLVSCLVFIAIYVYVYIRSLMDERAGFNNSFPRGTHQRPTVVLPEQSWTSQPAEATIYPRESINMDTNIIHSHDYSQTIVCPTCDTKMTISDQL</sequence>
<dbReference type="PROSITE" id="PS51257">
    <property type="entry name" value="PROKAR_LIPOPROTEIN"/>
    <property type="match status" value="1"/>
</dbReference>
<reference evidence="3" key="1">
    <citation type="submission" date="2021-02" db="EMBL/GenBank/DDBJ databases">
        <authorList>
            <person name="Nowell W R."/>
        </authorList>
    </citation>
    <scope>NUCLEOTIDE SEQUENCE</scope>
</reference>
<organism evidence="3 4">
    <name type="scientific">Rotaria sordida</name>
    <dbReference type="NCBI Taxonomy" id="392033"/>
    <lineage>
        <taxon>Eukaryota</taxon>
        <taxon>Metazoa</taxon>
        <taxon>Spiralia</taxon>
        <taxon>Gnathifera</taxon>
        <taxon>Rotifera</taxon>
        <taxon>Eurotatoria</taxon>
        <taxon>Bdelloidea</taxon>
        <taxon>Philodinida</taxon>
        <taxon>Philodinidae</taxon>
        <taxon>Rotaria</taxon>
    </lineage>
</organism>
<keyword evidence="1" id="KW-0472">Membrane</keyword>
<dbReference type="Proteomes" id="UP000663836">
    <property type="component" value="Unassembled WGS sequence"/>
</dbReference>
<evidence type="ECO:0000256" key="1">
    <source>
        <dbReference type="SAM" id="Phobius"/>
    </source>
</evidence>
<keyword evidence="1" id="KW-0812">Transmembrane</keyword>
<gene>
    <name evidence="3" type="ORF">JBS370_LOCUS32885</name>
    <name evidence="2" type="ORF">ZHD862_LOCUS9465</name>
</gene>
<evidence type="ECO:0000313" key="3">
    <source>
        <dbReference type="EMBL" id="CAF4126779.1"/>
    </source>
</evidence>
<dbReference type="AlphaFoldDB" id="A0A819WLF5"/>
<dbReference type="EMBL" id="CAJNOT010000323">
    <property type="protein sequence ID" value="CAF0941006.1"/>
    <property type="molecule type" value="Genomic_DNA"/>
</dbReference>
<evidence type="ECO:0000313" key="2">
    <source>
        <dbReference type="EMBL" id="CAF0941006.1"/>
    </source>
</evidence>
<evidence type="ECO:0000313" key="4">
    <source>
        <dbReference type="Proteomes" id="UP000663836"/>
    </source>
</evidence>
<dbReference type="EMBL" id="CAJOBD010009032">
    <property type="protein sequence ID" value="CAF4126779.1"/>
    <property type="molecule type" value="Genomic_DNA"/>
</dbReference>
<name>A0A819WLF5_9BILA</name>
<dbReference type="Proteomes" id="UP000663864">
    <property type="component" value="Unassembled WGS sequence"/>
</dbReference>
<feature type="transmembrane region" description="Helical" evidence="1">
    <location>
        <begin position="12"/>
        <end position="31"/>
    </location>
</feature>
<proteinExistence type="predicted"/>
<accession>A0A819WLF5</accession>